<name>A0AAV7E0F9_ARIFI</name>
<comment type="caution">
    <text evidence="1">The sequence shown here is derived from an EMBL/GenBank/DDBJ whole genome shotgun (WGS) entry which is preliminary data.</text>
</comment>
<organism evidence="1 2">
    <name type="scientific">Aristolochia fimbriata</name>
    <name type="common">White veined hardy Dutchman's pipe vine</name>
    <dbReference type="NCBI Taxonomy" id="158543"/>
    <lineage>
        <taxon>Eukaryota</taxon>
        <taxon>Viridiplantae</taxon>
        <taxon>Streptophyta</taxon>
        <taxon>Embryophyta</taxon>
        <taxon>Tracheophyta</taxon>
        <taxon>Spermatophyta</taxon>
        <taxon>Magnoliopsida</taxon>
        <taxon>Magnoliidae</taxon>
        <taxon>Piperales</taxon>
        <taxon>Aristolochiaceae</taxon>
        <taxon>Aristolochia</taxon>
    </lineage>
</organism>
<evidence type="ECO:0000313" key="1">
    <source>
        <dbReference type="EMBL" id="KAG9441774.1"/>
    </source>
</evidence>
<dbReference type="Proteomes" id="UP000825729">
    <property type="component" value="Unassembled WGS sequence"/>
</dbReference>
<evidence type="ECO:0000313" key="2">
    <source>
        <dbReference type="Proteomes" id="UP000825729"/>
    </source>
</evidence>
<keyword evidence="2" id="KW-1185">Reference proteome</keyword>
<protein>
    <submittedName>
        <fullName evidence="1">Uncharacterized protein</fullName>
    </submittedName>
</protein>
<dbReference type="AlphaFoldDB" id="A0AAV7E0F9"/>
<sequence>MSEAKEEAVRAIIEFVKAPDMFQLGNKDAKEKLRELLLSHCPSFAAKEPERRSFSRARFRRFTVTTPPPQLRMTVKWRRLNSWIIRTPAI</sequence>
<accession>A0AAV7E0F9</accession>
<reference evidence="1 2" key="1">
    <citation type="submission" date="2021-07" db="EMBL/GenBank/DDBJ databases">
        <title>The Aristolochia fimbriata genome: insights into angiosperm evolution, floral development and chemical biosynthesis.</title>
        <authorList>
            <person name="Jiao Y."/>
        </authorList>
    </citation>
    <scope>NUCLEOTIDE SEQUENCE [LARGE SCALE GENOMIC DNA]</scope>
    <source>
        <strain evidence="1">IBCAS-2021</strain>
        <tissue evidence="1">Leaf</tissue>
    </source>
</reference>
<proteinExistence type="predicted"/>
<gene>
    <name evidence="1" type="ORF">H6P81_017628</name>
</gene>
<dbReference type="EMBL" id="JAINDJ010000007">
    <property type="protein sequence ID" value="KAG9441774.1"/>
    <property type="molecule type" value="Genomic_DNA"/>
</dbReference>